<feature type="region of interest" description="Disordered" evidence="1">
    <location>
        <begin position="231"/>
        <end position="252"/>
    </location>
</feature>
<sequence>MKNFIHFLVCLLLSGLTSAQSGKISGKITDSDQKPLDAVLISLLSATDNSLQKTTFSEADGSFIFSNLPDNQYLILIDSDGFETYQSQPVAIARNATDLPPIVLSAASRKLDEVVIVKKKSFVENKIDRTVVNVDALMSAAGSDAMDVLEKSPGISIDQNGVITFKGKSGVAVFIDDKPTYLSGADLEAYLKSLPASTLNQIEFMTNPPAKYDAAGSAGVINIKTKKSRQKGFNGSFSSRVSKGKRGRGQNSLNLNYTDGRIRLYGNAGFSAGDALTDLYIFRRYKNPDGRTKTLFDQNSVLTGKNNSANVRVGMDYYLSEKTTLGISVNGFSSSAKNISDVRSVLTNAESVLDSTIVADNKEDKKFKNGGITFNYSRDLSEGKKLTADADFLTYSDKTAQLYRNYVYQPDGSLSSSDRSTGNLPSKISIYAFKTDYSQPFKGEASFETGYKVSYSKTDNIADYADIINGVPVPNLKNSNHFKYDEVIHAAYANFNKSFKRFSLQTGLRLENTMSKGNQLGNDTPNSASRFTRSYTNLFPTVYLMYKLDSIGDNQLVTSYGKRINRPYYQDLNPFLSPLDKFTFYSGNPYLNPSFSHNVELSYRYKGIFSTTLSYGKSKDDINETIEIKDEIYYSRPGNIGRSEYFSLNVQSDFEVAKWFSTSLYTEATHSSYRSALYTEGLDSKGAFVFFSSNNRFTISKSWSAELSGRYNSKITSSQFTLGARGSINISIQKKILKDQGTLRLIANDIFYMGINNGVINNLQLTDATWKNKPDSRYVAIAFSYSFGKMFQSKSQERSGAESEQSRVKG</sequence>
<dbReference type="InterPro" id="IPR008969">
    <property type="entry name" value="CarboxyPept-like_regulatory"/>
</dbReference>
<evidence type="ECO:0000313" key="5">
    <source>
        <dbReference type="Proteomes" id="UP000244937"/>
    </source>
</evidence>
<dbReference type="OrthoDB" id="8764943at2"/>
<dbReference type="Proteomes" id="UP000244937">
    <property type="component" value="Chromosome"/>
</dbReference>
<feature type="signal peptide" evidence="2">
    <location>
        <begin position="1"/>
        <end position="19"/>
    </location>
</feature>
<keyword evidence="5" id="KW-1185">Reference proteome</keyword>
<feature type="chain" id="PRO_5015676845" evidence="2">
    <location>
        <begin position="20"/>
        <end position="810"/>
    </location>
</feature>
<organism evidence="4 5">
    <name type="scientific">Flavobacterium pallidum</name>
    <dbReference type="NCBI Taxonomy" id="2172098"/>
    <lineage>
        <taxon>Bacteria</taxon>
        <taxon>Pseudomonadati</taxon>
        <taxon>Bacteroidota</taxon>
        <taxon>Flavobacteriia</taxon>
        <taxon>Flavobacteriales</taxon>
        <taxon>Flavobacteriaceae</taxon>
        <taxon>Flavobacterium</taxon>
    </lineage>
</organism>
<dbReference type="Pfam" id="PF14905">
    <property type="entry name" value="OMP_b-brl_3"/>
    <property type="match status" value="1"/>
</dbReference>
<dbReference type="SUPFAM" id="SSF56935">
    <property type="entry name" value="Porins"/>
    <property type="match status" value="1"/>
</dbReference>
<dbReference type="InterPro" id="IPR041700">
    <property type="entry name" value="OMP_b-brl_3"/>
</dbReference>
<protein>
    <submittedName>
        <fullName evidence="4">TonB-dependent receptor</fullName>
    </submittedName>
</protein>
<accession>A0A2S1SHW5</accession>
<dbReference type="KEGG" id="fpal:HYN49_08805"/>
<evidence type="ECO:0000313" key="4">
    <source>
        <dbReference type="EMBL" id="AWI25990.1"/>
    </source>
</evidence>
<dbReference type="RefSeq" id="WP_108903770.1">
    <property type="nucleotide sequence ID" value="NZ_CP029187.1"/>
</dbReference>
<evidence type="ECO:0000259" key="3">
    <source>
        <dbReference type="Pfam" id="PF14905"/>
    </source>
</evidence>
<keyword evidence="2" id="KW-0732">Signal</keyword>
<feature type="compositionally biased region" description="Polar residues" evidence="1">
    <location>
        <begin position="231"/>
        <end position="241"/>
    </location>
</feature>
<name>A0A2S1SHW5_9FLAO</name>
<keyword evidence="4" id="KW-0675">Receptor</keyword>
<dbReference type="AlphaFoldDB" id="A0A2S1SHW5"/>
<dbReference type="SUPFAM" id="SSF49464">
    <property type="entry name" value="Carboxypeptidase regulatory domain-like"/>
    <property type="match status" value="1"/>
</dbReference>
<feature type="domain" description="Outer membrane protein beta-barrel" evidence="3">
    <location>
        <begin position="381"/>
        <end position="785"/>
    </location>
</feature>
<reference evidence="4 5" key="1">
    <citation type="submission" date="2018-05" db="EMBL/GenBank/DDBJ databases">
        <title>Genome sequencing of Flavobacterium sp. HYN0049.</title>
        <authorList>
            <person name="Yi H."/>
            <person name="Baek C."/>
        </authorList>
    </citation>
    <scope>NUCLEOTIDE SEQUENCE [LARGE SCALE GENOMIC DNA]</scope>
    <source>
        <strain evidence="4 5">HYN0049</strain>
    </source>
</reference>
<dbReference type="EMBL" id="CP029187">
    <property type="protein sequence ID" value="AWI25990.1"/>
    <property type="molecule type" value="Genomic_DNA"/>
</dbReference>
<dbReference type="Gene3D" id="2.60.40.1120">
    <property type="entry name" value="Carboxypeptidase-like, regulatory domain"/>
    <property type="match status" value="1"/>
</dbReference>
<dbReference type="Pfam" id="PF13620">
    <property type="entry name" value="CarboxypepD_reg"/>
    <property type="match status" value="1"/>
</dbReference>
<evidence type="ECO:0000256" key="1">
    <source>
        <dbReference type="SAM" id="MobiDB-lite"/>
    </source>
</evidence>
<dbReference type="InterPro" id="IPR037066">
    <property type="entry name" value="Plug_dom_sf"/>
</dbReference>
<proteinExistence type="predicted"/>
<dbReference type="Gene3D" id="2.170.130.10">
    <property type="entry name" value="TonB-dependent receptor, plug domain"/>
    <property type="match status" value="1"/>
</dbReference>
<evidence type="ECO:0000256" key="2">
    <source>
        <dbReference type="SAM" id="SignalP"/>
    </source>
</evidence>
<gene>
    <name evidence="4" type="ORF">HYN49_08805</name>
</gene>